<name>A0ACC2PBQ3_9HYME</name>
<evidence type="ECO:0000313" key="1">
    <source>
        <dbReference type="EMBL" id="KAJ8680523.1"/>
    </source>
</evidence>
<evidence type="ECO:0000313" key="2">
    <source>
        <dbReference type="Proteomes" id="UP001239111"/>
    </source>
</evidence>
<organism evidence="1 2">
    <name type="scientific">Eretmocerus hayati</name>
    <dbReference type="NCBI Taxonomy" id="131215"/>
    <lineage>
        <taxon>Eukaryota</taxon>
        <taxon>Metazoa</taxon>
        <taxon>Ecdysozoa</taxon>
        <taxon>Arthropoda</taxon>
        <taxon>Hexapoda</taxon>
        <taxon>Insecta</taxon>
        <taxon>Pterygota</taxon>
        <taxon>Neoptera</taxon>
        <taxon>Endopterygota</taxon>
        <taxon>Hymenoptera</taxon>
        <taxon>Apocrita</taxon>
        <taxon>Proctotrupomorpha</taxon>
        <taxon>Chalcidoidea</taxon>
        <taxon>Aphelinidae</taxon>
        <taxon>Aphelininae</taxon>
        <taxon>Eretmocerus</taxon>
    </lineage>
</organism>
<gene>
    <name evidence="1" type="ORF">QAD02_016310</name>
</gene>
<reference evidence="1" key="1">
    <citation type="submission" date="2023-04" db="EMBL/GenBank/DDBJ databases">
        <title>A chromosome-level genome assembly of the parasitoid wasp Eretmocerus hayati.</title>
        <authorList>
            <person name="Zhong Y."/>
            <person name="Liu S."/>
            <person name="Liu Y."/>
        </authorList>
    </citation>
    <scope>NUCLEOTIDE SEQUENCE</scope>
    <source>
        <strain evidence="1">ZJU_SS_LIU_2023</strain>
    </source>
</reference>
<comment type="caution">
    <text evidence="1">The sequence shown here is derived from an EMBL/GenBank/DDBJ whole genome shotgun (WGS) entry which is preliminary data.</text>
</comment>
<protein>
    <submittedName>
        <fullName evidence="1">Uncharacterized protein</fullName>
    </submittedName>
</protein>
<keyword evidence="2" id="KW-1185">Reference proteome</keyword>
<proteinExistence type="predicted"/>
<dbReference type="EMBL" id="CM056742">
    <property type="protein sequence ID" value="KAJ8680523.1"/>
    <property type="molecule type" value="Genomic_DNA"/>
</dbReference>
<dbReference type="Proteomes" id="UP001239111">
    <property type="component" value="Chromosome 2"/>
</dbReference>
<accession>A0ACC2PBQ3</accession>
<sequence length="721" mass="83264">MVIQNYKKFIFYLKTAGTSVVVISGCWFLYQLRQTKLLVNSVIPPRVLELENVRAQYIYIDDPRYKDIFMFNHVNNLNPALQDEPSTLNYKFTKWWKSLNHDLALRFFQLAHDEDKTERRRALDSLVSLTYLKDWHYCQIAQMMDARTAVSLARSPKADLRFFMKPPQFQQQQKLNEVIEELYNLLTKLNALCSGRHLCLLQFLHKKFQGPYQDNSMFEHDLSSVGLPVSPPVAWDQAFFINCVHAIHHHSSLEEHSRDLADAGALQVLLNVYKHLGDNVDICILIAKIISNLSSHPEYLNDIFQSGWIGILAAWSRHQDIRLASPASRALINLDPDDSDDERYFQRIYPLYPLHRVNFKKKLDLVFIHGLLGGVFVTWRQRDVDRSVPLPDDPISTTRPDMSPSKHLSLRSIVDDHPSEFLRDLAKDLENREWQRVGNDFEVVLDDCPVNMKSEDPGPFFCSGDDECIQETSQSCGSRTQCWPKDWIPKDVPNVRVIGINYTSNLSMWTPLCPIEGVRSTIKERSNEFTQKLVVAGVGKRPIIWACHSMGGLLVKKMLVEEWKNGDANNILRNTKGIVFYSTPHRGSHIASLNQTTQMLIWPSIEVQELREESPQLLQLHDDFLKMLKEHDIEIISFTETKPTRCTALKVPITIVNSNSADPGVGEFYEIPQDHLTICKPASRQSFLYQKVLAMIKRHSQISNDDKYHWENLVTFFEKVM</sequence>